<feature type="signal peptide" evidence="2">
    <location>
        <begin position="1"/>
        <end position="21"/>
    </location>
</feature>
<dbReference type="FunFam" id="3.30.70.270:FF:000001">
    <property type="entry name" value="Diguanylate cyclase domain protein"/>
    <property type="match status" value="1"/>
</dbReference>
<keyword evidence="1" id="KW-1133">Transmembrane helix</keyword>
<keyword evidence="1" id="KW-0472">Membrane</keyword>
<feature type="transmembrane region" description="Helical" evidence="1">
    <location>
        <begin position="184"/>
        <end position="205"/>
    </location>
</feature>
<dbReference type="GO" id="GO:0043709">
    <property type="term" value="P:cell adhesion involved in single-species biofilm formation"/>
    <property type="evidence" value="ECO:0007669"/>
    <property type="project" value="TreeGrafter"/>
</dbReference>
<dbReference type="GO" id="GO:0005886">
    <property type="term" value="C:plasma membrane"/>
    <property type="evidence" value="ECO:0007669"/>
    <property type="project" value="TreeGrafter"/>
</dbReference>
<dbReference type="Pfam" id="PF07695">
    <property type="entry name" value="7TMR-DISM_7TM"/>
    <property type="match status" value="1"/>
</dbReference>
<dbReference type="InterPro" id="IPR043128">
    <property type="entry name" value="Rev_trsase/Diguanyl_cyclase"/>
</dbReference>
<dbReference type="InterPro" id="IPR050469">
    <property type="entry name" value="Diguanylate_Cyclase"/>
</dbReference>
<feature type="transmembrane region" description="Helical" evidence="1">
    <location>
        <begin position="217"/>
        <end position="237"/>
    </location>
</feature>
<dbReference type="CDD" id="cd01949">
    <property type="entry name" value="GGDEF"/>
    <property type="match status" value="1"/>
</dbReference>
<feature type="transmembrane region" description="Helical" evidence="1">
    <location>
        <begin position="309"/>
        <end position="330"/>
    </location>
</feature>
<evidence type="ECO:0000256" key="2">
    <source>
        <dbReference type="SAM" id="SignalP"/>
    </source>
</evidence>
<feature type="transmembrane region" description="Helical" evidence="1">
    <location>
        <begin position="281"/>
        <end position="302"/>
    </location>
</feature>
<feature type="transmembrane region" description="Helical" evidence="1">
    <location>
        <begin position="258"/>
        <end position="275"/>
    </location>
</feature>
<dbReference type="GO" id="GO:0052621">
    <property type="term" value="F:diguanylate cyclase activity"/>
    <property type="evidence" value="ECO:0007669"/>
    <property type="project" value="TreeGrafter"/>
</dbReference>
<dbReference type="InterPro" id="IPR011623">
    <property type="entry name" value="7TMR_DISM_rcpt_extracell_dom1"/>
</dbReference>
<sequence length="728" mass="79599">MPTRWLIMLLLLGPWSWTAVAAQDMEVMVEPEPGSVTSTRAAMKGDRIVLRGASEAVRVRLKLPEQLGQGPWRLWLDRDMVEELRIESGGESTPSRNFFLPEPTEPLFPAGFTFGLPDGAQQADVYLVARSSAPITLRPQLRAHAETAQVQQRLVALVSAIYASLGVLALVALSLYLAVRDHAYLALLAFTASALAFLLAANGHLYAVPGLRVAGQWGVQGVWALMLMCAAASVWLAQRYAELRVHAPRLQHVGGSMVAVLLLLAAMCLLDQAWWPGPMRWLSAASWVGAGIYGIAAAGVAVRMRLWNSLPILLLVGLLVLAAGLRELAAHGIGPDNFWTRYGYQVALTAYAFLLTMGLIGRIARVRAERDHERMARGDSERRLQREAARTTLVVDLQQQLRDLPPGDMEWTAFKLVFERLRPLLELEAAALIANGFHGLDLLLAEPPSSKSRYGALLESRQAMLKDLANAQSSLQLQFDGDSGSDRDRDDAAEGGAGVDAQSWHAVVPLPMRPPAWGVLLLRRRDGREFSHEDLTLASAFGRLAVVHADEAMMAANLRRSAELDSMTGALNRRTIDLWLARSFSEAHRNAKPLSVLFADLDHFKAINDTYGHACGDACLRHVSAVLRRELEPSDLLGRYGGEEFLLLLPGRDADAARRLGERVRAAVERAVLDWNGAQIRLTVSIGVAPRLPDEHAPAAAVERADKALYAAKRAGRNQVCVAPAKFS</sequence>
<organism evidence="4">
    <name type="scientific">uncultured bacterium Lac36W</name>
    <dbReference type="NCBI Taxonomy" id="1403001"/>
    <lineage>
        <taxon>Bacteria</taxon>
        <taxon>environmental samples</taxon>
    </lineage>
</organism>
<protein>
    <submittedName>
        <fullName evidence="4">Beta-galactosidase</fullName>
    </submittedName>
</protein>
<dbReference type="AlphaFoldDB" id="A0A059Q9P8"/>
<reference evidence="4" key="1">
    <citation type="submission" date="2013-06" db="EMBL/GenBank/DDBJ databases">
        <title>Functional metagenomics reveals novel beta-galactosidases not predictable from gene sequences.</title>
        <authorList>
            <person name="Cheng J."/>
            <person name="Engel K."/>
            <person name="Romantsov T."/>
            <person name="Neufeld J.D."/>
            <person name="Rose D.R."/>
            <person name="Charles T.C."/>
        </authorList>
    </citation>
    <scope>NUCLEOTIDE SEQUENCE</scope>
</reference>
<evidence type="ECO:0000256" key="1">
    <source>
        <dbReference type="SAM" id="Phobius"/>
    </source>
</evidence>
<feature type="domain" description="GGDEF" evidence="3">
    <location>
        <begin position="592"/>
        <end position="725"/>
    </location>
</feature>
<dbReference type="Pfam" id="PF00990">
    <property type="entry name" value="GGDEF"/>
    <property type="match status" value="1"/>
</dbReference>
<feature type="transmembrane region" description="Helical" evidence="1">
    <location>
        <begin position="342"/>
        <end position="364"/>
    </location>
</feature>
<dbReference type="Gene3D" id="3.30.450.40">
    <property type="match status" value="1"/>
</dbReference>
<dbReference type="SMART" id="SM00267">
    <property type="entry name" value="GGDEF"/>
    <property type="match status" value="1"/>
</dbReference>
<keyword evidence="2" id="KW-0732">Signal</keyword>
<proteinExistence type="predicted"/>
<dbReference type="SUPFAM" id="SSF55073">
    <property type="entry name" value="Nucleotide cyclase"/>
    <property type="match status" value="1"/>
</dbReference>
<dbReference type="Gene3D" id="3.30.70.270">
    <property type="match status" value="1"/>
</dbReference>
<dbReference type="InterPro" id="IPR029787">
    <property type="entry name" value="Nucleotide_cyclase"/>
</dbReference>
<feature type="chain" id="PRO_5001579087" evidence="2">
    <location>
        <begin position="22"/>
        <end position="728"/>
    </location>
</feature>
<dbReference type="InterPro" id="IPR000160">
    <property type="entry name" value="GGDEF_dom"/>
</dbReference>
<dbReference type="PANTHER" id="PTHR45138:SF9">
    <property type="entry name" value="DIGUANYLATE CYCLASE DGCM-RELATED"/>
    <property type="match status" value="1"/>
</dbReference>
<evidence type="ECO:0000259" key="3">
    <source>
        <dbReference type="PROSITE" id="PS50887"/>
    </source>
</evidence>
<dbReference type="PANTHER" id="PTHR45138">
    <property type="entry name" value="REGULATORY COMPONENTS OF SENSORY TRANSDUCTION SYSTEM"/>
    <property type="match status" value="1"/>
</dbReference>
<feature type="transmembrane region" description="Helical" evidence="1">
    <location>
        <begin position="154"/>
        <end position="177"/>
    </location>
</feature>
<dbReference type="EMBL" id="KF255993">
    <property type="protein sequence ID" value="AGW45517.1"/>
    <property type="molecule type" value="Genomic_DNA"/>
</dbReference>
<name>A0A059Q9P8_9BACT</name>
<keyword evidence="1" id="KW-0812">Transmembrane</keyword>
<dbReference type="NCBIfam" id="TIGR00254">
    <property type="entry name" value="GGDEF"/>
    <property type="match status" value="1"/>
</dbReference>
<evidence type="ECO:0000313" key="4">
    <source>
        <dbReference type="EMBL" id="AGW45517.1"/>
    </source>
</evidence>
<dbReference type="GO" id="GO:1902201">
    <property type="term" value="P:negative regulation of bacterial-type flagellum-dependent cell motility"/>
    <property type="evidence" value="ECO:0007669"/>
    <property type="project" value="TreeGrafter"/>
</dbReference>
<dbReference type="PROSITE" id="PS50887">
    <property type="entry name" value="GGDEF"/>
    <property type="match status" value="1"/>
</dbReference>
<accession>A0A059Q9P8</accession>
<dbReference type="InterPro" id="IPR029016">
    <property type="entry name" value="GAF-like_dom_sf"/>
</dbReference>